<protein>
    <recommendedName>
        <fullName evidence="3">DUF1670 domain-containing protein</fullName>
    </recommendedName>
</protein>
<name>K4LE35_THEPS</name>
<dbReference type="STRING" id="1089553.Tph_c00730"/>
<evidence type="ECO:0008006" key="3">
    <source>
        <dbReference type="Google" id="ProtNLM"/>
    </source>
</evidence>
<reference evidence="1 2" key="1">
    <citation type="journal article" date="2012" name="BMC Genomics">
        <title>Genome-guided analysis of physiological and morphological traits of the fermentative acetate oxidizer Thermacetogenium phaeum.</title>
        <authorList>
            <person name="Oehler D."/>
            <person name="Poehlein A."/>
            <person name="Leimbach A."/>
            <person name="Muller N."/>
            <person name="Daniel R."/>
            <person name="Gottschalk G."/>
            <person name="Schink B."/>
        </authorList>
    </citation>
    <scope>NUCLEOTIDE SEQUENCE [LARGE SCALE GENOMIC DNA]</scope>
    <source>
        <strain evidence="2">ATCC BAA-254 / DSM 26808 / PB</strain>
    </source>
</reference>
<evidence type="ECO:0000313" key="2">
    <source>
        <dbReference type="Proteomes" id="UP000000467"/>
    </source>
</evidence>
<keyword evidence="2" id="KW-1185">Reference proteome</keyword>
<organism evidence="1 2">
    <name type="scientific">Thermacetogenium phaeum (strain ATCC BAA-254 / DSM 26808 / PB)</name>
    <dbReference type="NCBI Taxonomy" id="1089553"/>
    <lineage>
        <taxon>Bacteria</taxon>
        <taxon>Bacillati</taxon>
        <taxon>Bacillota</taxon>
        <taxon>Clostridia</taxon>
        <taxon>Thermoanaerobacterales</taxon>
        <taxon>Thermoanaerobacteraceae</taxon>
        <taxon>Thermacetogenium</taxon>
    </lineage>
</organism>
<evidence type="ECO:0000313" key="1">
    <source>
        <dbReference type="EMBL" id="AFV10322.1"/>
    </source>
</evidence>
<accession>K4LE35</accession>
<dbReference type="EMBL" id="CP003732">
    <property type="protein sequence ID" value="AFV10322.1"/>
    <property type="molecule type" value="Genomic_DNA"/>
</dbReference>
<dbReference type="Pfam" id="PF07900">
    <property type="entry name" value="DUF1670"/>
    <property type="match status" value="1"/>
</dbReference>
<dbReference type="eggNOG" id="COG1349">
    <property type="taxonomic scope" value="Bacteria"/>
</dbReference>
<sequence>MNRRELYRPLVERTLVNYQVQYLARRYDFGKESLVARLLVEEINRRMEEMESVLGIERVKPFELYVQKAQSQARLPLFCPEYLDPILGGGDFGMARQLILERCLQSYHMGFPKGGRGDLVRIIDPWSLVRKKGPSSYVDQLCQDIQPYSKTDAASWDCMIEQIQPVLPADRLQAPDLLAPGRVLKELTEFVAAEAGLGRVVARQLVEEVIALRHICCPRTKELKPYEMPLIVTHVSARLSEDVSTRFRQLTPVIITVWKPEELEQQPDTVPGFLEQLKRRIVRVCFEAYRQNGLLTLMELQWIFQLSSARISELIRSVQREHNLVVPTPGTILDAGRSMTHKDVIVGLHLQGYTVKDIARMTHHSPRAVDNYIGTFEAVLILYLFGVPPELMARLLKRGISLINEHLKLVREHYRDHQEIKEYLASKGVKI</sequence>
<dbReference type="Proteomes" id="UP000000467">
    <property type="component" value="Chromosome"/>
</dbReference>
<gene>
    <name evidence="1" type="ordered locus">Tph_c00730</name>
</gene>
<dbReference type="RefSeq" id="WP_015049242.1">
    <property type="nucleotide sequence ID" value="NC_018870.1"/>
</dbReference>
<dbReference type="HOGENOM" id="CLU_696254_0_0_9"/>
<dbReference type="KEGG" id="tpz:Tph_c00730"/>
<proteinExistence type="predicted"/>
<dbReference type="InterPro" id="IPR012872">
    <property type="entry name" value="DUF1670"/>
</dbReference>
<dbReference type="AlphaFoldDB" id="K4LE35"/>